<organism evidence="2 3">
    <name type="scientific">Nocardiopsis sediminis</name>
    <dbReference type="NCBI Taxonomy" id="1778267"/>
    <lineage>
        <taxon>Bacteria</taxon>
        <taxon>Bacillati</taxon>
        <taxon>Actinomycetota</taxon>
        <taxon>Actinomycetes</taxon>
        <taxon>Streptosporangiales</taxon>
        <taxon>Nocardiopsidaceae</taxon>
        <taxon>Nocardiopsis</taxon>
    </lineage>
</organism>
<name>A0ABV8FNA9_9ACTN</name>
<comment type="caution">
    <text evidence="2">The sequence shown here is derived from an EMBL/GenBank/DDBJ whole genome shotgun (WGS) entry which is preliminary data.</text>
</comment>
<protein>
    <recommendedName>
        <fullName evidence="4">DUF3558 domain-containing protein</fullName>
    </recommendedName>
</protein>
<dbReference type="PROSITE" id="PS51257">
    <property type="entry name" value="PROKAR_LIPOPROTEIN"/>
    <property type="match status" value="1"/>
</dbReference>
<proteinExistence type="predicted"/>
<gene>
    <name evidence="2" type="ORF">ACFOVU_16500</name>
</gene>
<dbReference type="Proteomes" id="UP001595847">
    <property type="component" value="Unassembled WGS sequence"/>
</dbReference>
<evidence type="ECO:0000313" key="2">
    <source>
        <dbReference type="EMBL" id="MFC3997535.1"/>
    </source>
</evidence>
<evidence type="ECO:0000256" key="1">
    <source>
        <dbReference type="SAM" id="MobiDB-lite"/>
    </source>
</evidence>
<dbReference type="EMBL" id="JBHSBH010000010">
    <property type="protein sequence ID" value="MFC3997535.1"/>
    <property type="molecule type" value="Genomic_DNA"/>
</dbReference>
<accession>A0ABV8FNA9</accession>
<feature type="region of interest" description="Disordered" evidence="1">
    <location>
        <begin position="36"/>
        <end position="62"/>
    </location>
</feature>
<dbReference type="RefSeq" id="WP_378534570.1">
    <property type="nucleotide sequence ID" value="NZ_JBHSBH010000010.1"/>
</dbReference>
<sequence length="199" mass="21033">MGPWFLRWATLPVAAAVVLLTGCTVVDELTGLPYSPCPESPGDPAVGPTRHTDVAPPYSGPGPHPVRFDKMGLGKNEASPAAEIPHGWLASPSAESGDEPDPAVVQLAVCRYVRAADEVGRCFRGDFHGVGVPLVEAVHTFHVREARTGDRVGAFTLAGTEGGCPDGYLRTRLGPDSIVLTVDETQLREALRPFVEGTV</sequence>
<evidence type="ECO:0000313" key="3">
    <source>
        <dbReference type="Proteomes" id="UP001595847"/>
    </source>
</evidence>
<evidence type="ECO:0008006" key="4">
    <source>
        <dbReference type="Google" id="ProtNLM"/>
    </source>
</evidence>
<keyword evidence="3" id="KW-1185">Reference proteome</keyword>
<reference evidence="3" key="1">
    <citation type="journal article" date="2019" name="Int. J. Syst. Evol. Microbiol.">
        <title>The Global Catalogue of Microorganisms (GCM) 10K type strain sequencing project: providing services to taxonomists for standard genome sequencing and annotation.</title>
        <authorList>
            <consortium name="The Broad Institute Genomics Platform"/>
            <consortium name="The Broad Institute Genome Sequencing Center for Infectious Disease"/>
            <person name="Wu L."/>
            <person name="Ma J."/>
        </authorList>
    </citation>
    <scope>NUCLEOTIDE SEQUENCE [LARGE SCALE GENOMIC DNA]</scope>
    <source>
        <strain evidence="3">TBRC 1826</strain>
    </source>
</reference>